<name>A0A947CW79_HYDSH</name>
<dbReference type="InterPro" id="IPR011059">
    <property type="entry name" value="Metal-dep_hydrolase_composite"/>
</dbReference>
<dbReference type="SUPFAM" id="SSF51338">
    <property type="entry name" value="Composite domain of metallo-dependent hydrolases"/>
    <property type="match status" value="1"/>
</dbReference>
<dbReference type="InterPro" id="IPR026912">
    <property type="entry name" value="Adenine_deam_C"/>
</dbReference>
<dbReference type="PANTHER" id="PTHR11113:SF6">
    <property type="entry name" value="ADENINE DEAMINASE YERA-RELATED"/>
    <property type="match status" value="1"/>
</dbReference>
<comment type="caution">
    <text evidence="7">The sequence shown here is derived from an EMBL/GenBank/DDBJ whole genome shotgun (WGS) entry which is preliminary data.</text>
</comment>
<reference evidence="7" key="1">
    <citation type="journal article" date="2021" name="Microbiology">
        <title>Metagenomic Analysis of the Microbial Community in the Underground Coal Fire Area (Kemerovo Region, Russia) Revealed Predominance of Thermophilic Members of the Phyla Deinococcus-thermus, Aquificae, and Firmicutes.</title>
        <authorList>
            <person name="Kadnikov V."/>
            <person name="Mardanov A.V."/>
            <person name="Beletsky A.V."/>
            <person name="Karnachuk O.V."/>
            <person name="Ravin N.V."/>
        </authorList>
    </citation>
    <scope>NUCLEOTIDE SEQUENCE</scope>
    <source>
        <strain evidence="7">RBS10-49</strain>
    </source>
</reference>
<dbReference type="PANTHER" id="PTHR11113">
    <property type="entry name" value="N-ACETYLGLUCOSAMINE-6-PHOSPHATE DEACETYLASE"/>
    <property type="match status" value="1"/>
</dbReference>
<evidence type="ECO:0000256" key="1">
    <source>
        <dbReference type="ARBA" id="ARBA00006773"/>
    </source>
</evidence>
<dbReference type="Gene3D" id="2.30.40.10">
    <property type="entry name" value="Urease, subunit C, domain 1"/>
    <property type="match status" value="1"/>
</dbReference>
<dbReference type="GO" id="GO:0000034">
    <property type="term" value="F:adenine deaminase activity"/>
    <property type="evidence" value="ECO:0007669"/>
    <property type="project" value="UniProtKB-EC"/>
</dbReference>
<dbReference type="InterPro" id="IPR032466">
    <property type="entry name" value="Metal_Hydrolase"/>
</dbReference>
<comment type="similarity">
    <text evidence="1">Belongs to the metallo-dependent hydrolases superfamily. Adenine deaminase family.</text>
</comment>
<evidence type="ECO:0000313" key="8">
    <source>
        <dbReference type="Proteomes" id="UP000748108"/>
    </source>
</evidence>
<dbReference type="Gene3D" id="3.20.20.140">
    <property type="entry name" value="Metal-dependent hydrolases"/>
    <property type="match status" value="1"/>
</dbReference>
<feature type="domain" description="Adenine deaminase C-terminal" evidence="6">
    <location>
        <begin position="413"/>
        <end position="575"/>
    </location>
</feature>
<comment type="catalytic activity">
    <reaction evidence="4">
        <text>adenine + H2O + H(+) = hypoxanthine + NH4(+)</text>
        <dbReference type="Rhea" id="RHEA:23688"/>
        <dbReference type="ChEBI" id="CHEBI:15377"/>
        <dbReference type="ChEBI" id="CHEBI:15378"/>
        <dbReference type="ChEBI" id="CHEBI:16708"/>
        <dbReference type="ChEBI" id="CHEBI:17368"/>
        <dbReference type="ChEBI" id="CHEBI:28938"/>
        <dbReference type="EC" id="3.5.4.2"/>
    </reaction>
</comment>
<dbReference type="EC" id="3.5.4.2" evidence="2"/>
<keyword evidence="3" id="KW-0378">Hydrolase</keyword>
<dbReference type="Proteomes" id="UP000748108">
    <property type="component" value="Unassembled WGS sequence"/>
</dbReference>
<dbReference type="EMBL" id="JAHHQF010000044">
    <property type="protein sequence ID" value="MBT9281870.1"/>
    <property type="molecule type" value="Genomic_DNA"/>
</dbReference>
<evidence type="ECO:0000313" key="7">
    <source>
        <dbReference type="EMBL" id="MBT9281870.1"/>
    </source>
</evidence>
<protein>
    <recommendedName>
        <fullName evidence="2">adenine deaminase</fullName>
        <ecNumber evidence="2">3.5.4.2</ecNumber>
    </recommendedName>
</protein>
<dbReference type="InterPro" id="IPR006680">
    <property type="entry name" value="Amidohydro-rel"/>
</dbReference>
<sequence length="593" mass="65540">MNIKRFKASRYELIEVARGRRAADVVLCGGHVINVYSGEYVPYNVAIYKDRIAYVGPREVGVGEQTRIIDVTGKYLSPGFIEPHAHPWVMYNPISLAEKVVPLGTTTIVNDNLFFYLHLGYDGTVEMIDQLSALPLNQLWLARVVSQSEFPEERSWFEAQQVQKLLEHEDVIGTAEITRWPIVYEGDPFAIETVEYAKKLNKISDGHTAGCSYDKLNAIVAAGIDACHEAITEEEALNRLRLGMWTTLRNSSLRPDFPSLLPLVVKGAVDTRRVLMTTDGPNPSYIARNGFVDGLLRQAVQAGVDPMKAVQMVTINAAQYLKLDDTIGGIAPGKRADILVLPDLETFVPERVFIAGKEVAKDGRLLAPLPAIDWNRFISRKPLTVSPAVLQDLRLYRPRADGMTPVIQFISNVITKRVDVALPSSEGLVDISAEPSMLYAALIDRQGKWVVQGIVANFASEIEGMASTYNTTTELLVIGRDPAAMALAAQTVREMGGGIAIAERGAVVLKIELPFLGMMMTDSFEQTVEAHERLLAAVRARGFTYGDLLYALLFLTCDFLPGLRLTPLGLYEVKTGTLVRPREHLNVSQWTGR</sequence>
<feature type="domain" description="Amidohydrolase-related" evidence="5">
    <location>
        <begin position="75"/>
        <end position="359"/>
    </location>
</feature>
<evidence type="ECO:0000259" key="5">
    <source>
        <dbReference type="Pfam" id="PF01979"/>
    </source>
</evidence>
<proteinExistence type="inferred from homology"/>
<evidence type="ECO:0000256" key="2">
    <source>
        <dbReference type="ARBA" id="ARBA00012782"/>
    </source>
</evidence>
<evidence type="ECO:0000256" key="3">
    <source>
        <dbReference type="ARBA" id="ARBA00022801"/>
    </source>
</evidence>
<dbReference type="SUPFAM" id="SSF51556">
    <property type="entry name" value="Metallo-dependent hydrolases"/>
    <property type="match status" value="1"/>
</dbReference>
<dbReference type="Pfam" id="PF13382">
    <property type="entry name" value="Adenine_deam_C"/>
    <property type="match status" value="1"/>
</dbReference>
<dbReference type="AlphaFoldDB" id="A0A947CW79"/>
<evidence type="ECO:0000259" key="6">
    <source>
        <dbReference type="Pfam" id="PF13382"/>
    </source>
</evidence>
<accession>A0A947CW79</accession>
<organism evidence="7 8">
    <name type="scientific">Hydrogenibacillus schlegelii</name>
    <name type="common">Bacillus schlegelii</name>
    <dbReference type="NCBI Taxonomy" id="1484"/>
    <lineage>
        <taxon>Bacteria</taxon>
        <taxon>Bacillati</taxon>
        <taxon>Bacillota</taxon>
        <taxon>Bacilli</taxon>
        <taxon>Bacillales</taxon>
        <taxon>Bacillales Family X. Incertae Sedis</taxon>
        <taxon>Hydrogenibacillus</taxon>
    </lineage>
</organism>
<evidence type="ECO:0000256" key="4">
    <source>
        <dbReference type="ARBA" id="ARBA00047720"/>
    </source>
</evidence>
<dbReference type="Pfam" id="PF01979">
    <property type="entry name" value="Amidohydro_1"/>
    <property type="match status" value="1"/>
</dbReference>
<gene>
    <name evidence="7" type="ORF">KM312_04330</name>
</gene>